<dbReference type="RefSeq" id="WP_245939616.1">
    <property type="nucleotide sequence ID" value="NZ_RBIE01000004.1"/>
</dbReference>
<evidence type="ECO:0000256" key="2">
    <source>
        <dbReference type="ARBA" id="ARBA00022515"/>
    </source>
</evidence>
<reference evidence="15 16" key="1">
    <citation type="submission" date="2018-10" db="EMBL/GenBank/DDBJ databases">
        <title>Genomic Encyclopedia of Type Strains, Phase IV (KMG-IV): sequencing the most valuable type-strain genomes for metagenomic binning, comparative biology and taxonomic classification.</title>
        <authorList>
            <person name="Goeker M."/>
        </authorList>
    </citation>
    <scope>NUCLEOTIDE SEQUENCE [LARGE SCALE GENOMIC DNA]</scope>
    <source>
        <strain evidence="15 16">DSM 15521</strain>
    </source>
</reference>
<evidence type="ECO:0000256" key="8">
    <source>
        <dbReference type="ARBA" id="ARBA00023125"/>
    </source>
</evidence>
<keyword evidence="16" id="KW-1185">Reference proteome</keyword>
<dbReference type="InterPro" id="IPR036185">
    <property type="entry name" value="DNA_heli_DnaB-like_N_sf"/>
</dbReference>
<dbReference type="InterPro" id="IPR016136">
    <property type="entry name" value="DNA_helicase_N/primase_C"/>
</dbReference>
<dbReference type="EC" id="5.6.2.3" evidence="11 12"/>
<dbReference type="GO" id="GO:0042802">
    <property type="term" value="F:identical protein binding"/>
    <property type="evidence" value="ECO:0007669"/>
    <property type="project" value="UniProtKB-ARBA"/>
</dbReference>
<keyword evidence="2 12" id="KW-0639">Primosome</keyword>
<sequence>MKLFDLEAEYSVLGSMIVQPSFVFRGVELLKPEEFFKQEHRVLFRFIRDLVAEGYTESQLNEISFLDELEKRNLIDKVGGEEHVSLLVEYALENYEKFESACKIVKDKALLRQIVEIGKFINEKVEETPDPDLLLDSLEKQIFSLSEERITNTLVHVGEVIPEIIKKIEETAKREEAITGLPSGFYEIDRMTSGLQPSDLIILAARPSMGKTAFSLSIAYNVGLKEGKTVAFFSLEMSKEQLITRLIAQDSGIPLHKIRDGYLRPDELKRVVEAASRIEQASIYIDDTPGISILEMRAKARRLKSEKGLDLIIVDYLQLMRGIRRTESRQQEVSEISRSLKALAKELNVPVIALSQLSRQVEHRADKRPQLSDLRESGSIEQDADIVMFIHRPEVYKKNPEPEEEGIAEIIIAKQRNGPTGTVKLAFIKELTRFENVEETESSEVQSEKEERELPTPQPEEEEAFTFDDEEDYNFDF</sequence>
<evidence type="ECO:0000256" key="7">
    <source>
        <dbReference type="ARBA" id="ARBA00022840"/>
    </source>
</evidence>
<evidence type="ECO:0000256" key="13">
    <source>
        <dbReference type="SAM" id="MobiDB-lite"/>
    </source>
</evidence>
<evidence type="ECO:0000256" key="1">
    <source>
        <dbReference type="ARBA" id="ARBA00008428"/>
    </source>
</evidence>
<dbReference type="CDD" id="cd00984">
    <property type="entry name" value="DnaB_C"/>
    <property type="match status" value="1"/>
</dbReference>
<dbReference type="FunFam" id="3.40.50.300:FF:000076">
    <property type="entry name" value="Replicative DNA helicase"/>
    <property type="match status" value="1"/>
</dbReference>
<dbReference type="GO" id="GO:0005829">
    <property type="term" value="C:cytosol"/>
    <property type="evidence" value="ECO:0007669"/>
    <property type="project" value="TreeGrafter"/>
</dbReference>
<evidence type="ECO:0000313" key="16">
    <source>
        <dbReference type="Proteomes" id="UP000280881"/>
    </source>
</evidence>
<dbReference type="AlphaFoldDB" id="A0A420W5P9"/>
<dbReference type="Gene3D" id="3.40.50.300">
    <property type="entry name" value="P-loop containing nucleotide triphosphate hydrolases"/>
    <property type="match status" value="1"/>
</dbReference>
<dbReference type="InterPro" id="IPR007693">
    <property type="entry name" value="DNA_helicase_DnaB-like_N"/>
</dbReference>
<evidence type="ECO:0000256" key="3">
    <source>
        <dbReference type="ARBA" id="ARBA00022705"/>
    </source>
</evidence>
<dbReference type="Pfam" id="PF03796">
    <property type="entry name" value="DnaB_C"/>
    <property type="match status" value="1"/>
</dbReference>
<evidence type="ECO:0000313" key="15">
    <source>
        <dbReference type="EMBL" id="RKQ60415.1"/>
    </source>
</evidence>
<dbReference type="PANTHER" id="PTHR30153:SF2">
    <property type="entry name" value="REPLICATIVE DNA HELICASE"/>
    <property type="match status" value="1"/>
</dbReference>
<dbReference type="GO" id="GO:0043139">
    <property type="term" value="F:5'-3' DNA helicase activity"/>
    <property type="evidence" value="ECO:0007669"/>
    <property type="project" value="UniProtKB-EC"/>
</dbReference>
<comment type="similarity">
    <text evidence="1 12">Belongs to the helicase family. DnaB subfamily.</text>
</comment>
<dbReference type="InterPro" id="IPR003593">
    <property type="entry name" value="AAA+_ATPase"/>
</dbReference>
<name>A0A420W5P9_9BACT</name>
<evidence type="ECO:0000256" key="4">
    <source>
        <dbReference type="ARBA" id="ARBA00022741"/>
    </source>
</evidence>
<dbReference type="SUPFAM" id="SSF52540">
    <property type="entry name" value="P-loop containing nucleoside triphosphate hydrolases"/>
    <property type="match status" value="1"/>
</dbReference>
<dbReference type="EMBL" id="RBIE01000004">
    <property type="protein sequence ID" value="RKQ60415.1"/>
    <property type="molecule type" value="Genomic_DNA"/>
</dbReference>
<dbReference type="GO" id="GO:0003677">
    <property type="term" value="F:DNA binding"/>
    <property type="evidence" value="ECO:0007669"/>
    <property type="project" value="UniProtKB-UniRule"/>
</dbReference>
<evidence type="ECO:0000256" key="6">
    <source>
        <dbReference type="ARBA" id="ARBA00022806"/>
    </source>
</evidence>
<dbReference type="GO" id="GO:0006269">
    <property type="term" value="P:DNA replication, synthesis of primer"/>
    <property type="evidence" value="ECO:0007669"/>
    <property type="project" value="UniProtKB-UniRule"/>
</dbReference>
<protein>
    <recommendedName>
        <fullName evidence="11 12">Replicative DNA helicase</fullName>
        <ecNumber evidence="11 12">5.6.2.3</ecNumber>
    </recommendedName>
</protein>
<dbReference type="GO" id="GO:0005524">
    <property type="term" value="F:ATP binding"/>
    <property type="evidence" value="ECO:0007669"/>
    <property type="project" value="UniProtKB-UniRule"/>
</dbReference>
<evidence type="ECO:0000256" key="12">
    <source>
        <dbReference type="RuleBase" id="RU362085"/>
    </source>
</evidence>
<keyword evidence="8 12" id="KW-0238">DNA-binding</keyword>
<feature type="compositionally biased region" description="Acidic residues" evidence="13">
    <location>
        <begin position="459"/>
        <end position="477"/>
    </location>
</feature>
<evidence type="ECO:0000256" key="9">
    <source>
        <dbReference type="ARBA" id="ARBA00023235"/>
    </source>
</evidence>
<evidence type="ECO:0000256" key="11">
    <source>
        <dbReference type="NCBIfam" id="TIGR00665"/>
    </source>
</evidence>
<dbReference type="InterPro" id="IPR007692">
    <property type="entry name" value="DNA_helicase_DnaB"/>
</dbReference>
<dbReference type="Proteomes" id="UP000280881">
    <property type="component" value="Unassembled WGS sequence"/>
</dbReference>
<keyword evidence="7 12" id="KW-0067">ATP-binding</keyword>
<dbReference type="PROSITE" id="PS51199">
    <property type="entry name" value="SF4_HELICASE"/>
    <property type="match status" value="1"/>
</dbReference>
<keyword evidence="9" id="KW-0413">Isomerase</keyword>
<keyword evidence="3 12" id="KW-0235">DNA replication</keyword>
<keyword evidence="4 12" id="KW-0547">Nucleotide-binding</keyword>
<accession>A0A420W5P9</accession>
<keyword evidence="5 12" id="KW-0378">Hydrolase</keyword>
<dbReference type="GO" id="GO:0016887">
    <property type="term" value="F:ATP hydrolysis activity"/>
    <property type="evidence" value="ECO:0007669"/>
    <property type="project" value="RHEA"/>
</dbReference>
<organism evidence="15 16">
    <name type="scientific">Thermovibrio guaymasensis</name>
    <dbReference type="NCBI Taxonomy" id="240167"/>
    <lineage>
        <taxon>Bacteria</taxon>
        <taxon>Pseudomonadati</taxon>
        <taxon>Aquificota</taxon>
        <taxon>Aquificia</taxon>
        <taxon>Desulfurobacteriales</taxon>
        <taxon>Desulfurobacteriaceae</taxon>
        <taxon>Thermovibrio</taxon>
    </lineage>
</organism>
<evidence type="ECO:0000259" key="14">
    <source>
        <dbReference type="PROSITE" id="PS51199"/>
    </source>
</evidence>
<dbReference type="SMART" id="SM00382">
    <property type="entry name" value="AAA"/>
    <property type="match status" value="1"/>
</dbReference>
<dbReference type="Pfam" id="PF00772">
    <property type="entry name" value="DnaB"/>
    <property type="match status" value="1"/>
</dbReference>
<dbReference type="PANTHER" id="PTHR30153">
    <property type="entry name" value="REPLICATIVE DNA HELICASE DNAB"/>
    <property type="match status" value="1"/>
</dbReference>
<feature type="domain" description="SF4 helicase" evidence="14">
    <location>
        <begin position="174"/>
        <end position="441"/>
    </location>
</feature>
<dbReference type="GO" id="GO:1990077">
    <property type="term" value="C:primosome complex"/>
    <property type="evidence" value="ECO:0007669"/>
    <property type="project" value="UniProtKB-UniRule"/>
</dbReference>
<comment type="caution">
    <text evidence="15">The sequence shown here is derived from an EMBL/GenBank/DDBJ whole genome shotgun (WGS) entry which is preliminary data.</text>
</comment>
<dbReference type="NCBIfam" id="TIGR00665">
    <property type="entry name" value="DnaB"/>
    <property type="match status" value="1"/>
</dbReference>
<evidence type="ECO:0000256" key="10">
    <source>
        <dbReference type="ARBA" id="ARBA00048954"/>
    </source>
</evidence>
<gene>
    <name evidence="15" type="ORF">C7457_1492</name>
</gene>
<dbReference type="InterPro" id="IPR027417">
    <property type="entry name" value="P-loop_NTPase"/>
</dbReference>
<proteinExistence type="inferred from homology"/>
<dbReference type="Gene3D" id="1.10.860.10">
    <property type="entry name" value="DNAb Helicase, Chain A"/>
    <property type="match status" value="1"/>
</dbReference>
<dbReference type="InterPro" id="IPR007694">
    <property type="entry name" value="DNA_helicase_DnaB-like_C"/>
</dbReference>
<evidence type="ECO:0000256" key="5">
    <source>
        <dbReference type="ARBA" id="ARBA00022801"/>
    </source>
</evidence>
<comment type="function">
    <text evidence="12">The main replicative DNA helicase, it participates in initiation and elongation during chromosome replication. Travels ahead of the DNA replisome, separating dsDNA into templates for DNA synthesis. A processive ATP-dependent 5'-3' DNA helicase it has DNA-dependent ATPase activity.</text>
</comment>
<feature type="region of interest" description="Disordered" evidence="13">
    <location>
        <begin position="437"/>
        <end position="477"/>
    </location>
</feature>
<comment type="catalytic activity">
    <reaction evidence="10 12">
        <text>ATP + H2O = ADP + phosphate + H(+)</text>
        <dbReference type="Rhea" id="RHEA:13065"/>
        <dbReference type="ChEBI" id="CHEBI:15377"/>
        <dbReference type="ChEBI" id="CHEBI:15378"/>
        <dbReference type="ChEBI" id="CHEBI:30616"/>
        <dbReference type="ChEBI" id="CHEBI:43474"/>
        <dbReference type="ChEBI" id="CHEBI:456216"/>
        <dbReference type="EC" id="5.6.2.3"/>
    </reaction>
</comment>
<keyword evidence="6 12" id="KW-0347">Helicase</keyword>
<dbReference type="SUPFAM" id="SSF48024">
    <property type="entry name" value="N-terminal domain of DnaB helicase"/>
    <property type="match status" value="1"/>
</dbReference>